<protein>
    <submittedName>
        <fullName evidence="2">Uncharacterized protein</fullName>
    </submittedName>
</protein>
<reference evidence="2" key="1">
    <citation type="submission" date="2009-07" db="EMBL/GenBank/DDBJ databases">
        <authorList>
            <person name="Weinstock G."/>
            <person name="Sodergren E."/>
            <person name="Clifton S."/>
            <person name="Fulton L."/>
            <person name="Fulton B."/>
            <person name="Courtney L."/>
            <person name="Fronick C."/>
            <person name="Harrison M."/>
            <person name="Strong C."/>
            <person name="Farmer C."/>
            <person name="Delahaunty K."/>
            <person name="Markovic C."/>
            <person name="Hall O."/>
            <person name="Minx P."/>
            <person name="Tomlinson C."/>
            <person name="Mitreva M."/>
            <person name="Nelson J."/>
            <person name="Hou S."/>
            <person name="Wollam A."/>
            <person name="Pepin K.H."/>
            <person name="Johnson M."/>
            <person name="Bhonagiri V."/>
            <person name="Nash W.E."/>
            <person name="Warren W."/>
            <person name="Chinwalla A."/>
            <person name="Mardis E.R."/>
            <person name="Wilson R.K."/>
        </authorList>
    </citation>
    <scope>NUCLEOTIDE SEQUENCE [LARGE SCALE GENOMIC DNA]</scope>
    <source>
        <strain evidence="2">DSM 14469</strain>
    </source>
</reference>
<dbReference type="Proteomes" id="UP000005561">
    <property type="component" value="Unassembled WGS sequence"/>
</dbReference>
<gene>
    <name evidence="2" type="ORF">BRYFOR_06563</name>
</gene>
<accession>C6LDF4</accession>
<evidence type="ECO:0000313" key="2">
    <source>
        <dbReference type="EMBL" id="EET61388.1"/>
    </source>
</evidence>
<feature type="region of interest" description="Disordered" evidence="1">
    <location>
        <begin position="1"/>
        <end position="22"/>
    </location>
</feature>
<organism evidence="2 3">
    <name type="scientific">Marvinbryantia formatexigens DSM 14469</name>
    <dbReference type="NCBI Taxonomy" id="478749"/>
    <lineage>
        <taxon>Bacteria</taxon>
        <taxon>Bacillati</taxon>
        <taxon>Bacillota</taxon>
        <taxon>Clostridia</taxon>
        <taxon>Lachnospirales</taxon>
        <taxon>Lachnospiraceae</taxon>
        <taxon>Marvinbryantia</taxon>
    </lineage>
</organism>
<name>C6LDF4_9FIRM</name>
<comment type="caution">
    <text evidence="2">The sequence shown here is derived from an EMBL/GenBank/DDBJ whole genome shotgun (WGS) entry which is preliminary data.</text>
</comment>
<keyword evidence="3" id="KW-1185">Reference proteome</keyword>
<evidence type="ECO:0000256" key="1">
    <source>
        <dbReference type="SAM" id="MobiDB-lite"/>
    </source>
</evidence>
<proteinExistence type="predicted"/>
<evidence type="ECO:0000313" key="3">
    <source>
        <dbReference type="Proteomes" id="UP000005561"/>
    </source>
</evidence>
<dbReference type="RefSeq" id="WP_006861357.1">
    <property type="nucleotide sequence ID" value="NZ_ACCL02000006.1"/>
</dbReference>
<dbReference type="AlphaFoldDB" id="C6LDF4"/>
<sequence length="66" mass="7706">MEKTEAFPQNAQEGKGKLDMVSGDVAEKELETFYGRMSGKKDEDDLRRRIRERTGNILWEDVWKEG</sequence>
<dbReference type="EMBL" id="ACCL02000006">
    <property type="protein sequence ID" value="EET61388.1"/>
    <property type="molecule type" value="Genomic_DNA"/>
</dbReference>